<evidence type="ECO:0000313" key="2">
    <source>
        <dbReference type="EMBL" id="URD72361.1"/>
    </source>
</evidence>
<accession>A0A9E7J926</accession>
<feature type="compositionally biased region" description="Polar residues" evidence="1">
    <location>
        <begin position="111"/>
        <end position="123"/>
    </location>
</feature>
<feature type="region of interest" description="Disordered" evidence="1">
    <location>
        <begin position="1"/>
        <end position="20"/>
    </location>
</feature>
<proteinExistence type="predicted"/>
<protein>
    <submittedName>
        <fullName evidence="2">Uncharacterized protein</fullName>
    </submittedName>
</protein>
<gene>
    <name evidence="2" type="ORF">MUK42_09108</name>
</gene>
<dbReference type="PANTHER" id="PTHR35707:SF1">
    <property type="entry name" value="SPC7 KINETOCHORE PROTEIN DOMAIN-CONTAINING PROTEIN"/>
    <property type="match status" value="1"/>
</dbReference>
<evidence type="ECO:0000256" key="1">
    <source>
        <dbReference type="SAM" id="MobiDB-lite"/>
    </source>
</evidence>
<reference evidence="2" key="1">
    <citation type="submission" date="2022-05" db="EMBL/GenBank/DDBJ databases">
        <title>The Musa troglodytarum L. genome provides insights into the mechanism of non-climacteric behaviour and enrichment of carotenoids.</title>
        <authorList>
            <person name="Wang J."/>
        </authorList>
    </citation>
    <scope>NUCLEOTIDE SEQUENCE</scope>
    <source>
        <tissue evidence="2">Leaf</tissue>
    </source>
</reference>
<keyword evidence="3" id="KW-1185">Reference proteome</keyword>
<dbReference type="AlphaFoldDB" id="A0A9E7J926"/>
<dbReference type="EMBL" id="CP097502">
    <property type="protein sequence ID" value="URD72361.1"/>
    <property type="molecule type" value="Genomic_DNA"/>
</dbReference>
<dbReference type="PANTHER" id="PTHR35707">
    <property type="entry name" value="OS06G0608100 PROTEIN"/>
    <property type="match status" value="1"/>
</dbReference>
<dbReference type="Proteomes" id="UP001055439">
    <property type="component" value="Chromosome 1"/>
</dbReference>
<feature type="compositionally biased region" description="Acidic residues" evidence="1">
    <location>
        <begin position="86"/>
        <end position="101"/>
    </location>
</feature>
<feature type="region of interest" description="Disordered" evidence="1">
    <location>
        <begin position="39"/>
        <end position="123"/>
    </location>
</feature>
<dbReference type="OrthoDB" id="1929367at2759"/>
<evidence type="ECO:0000313" key="3">
    <source>
        <dbReference type="Proteomes" id="UP001055439"/>
    </source>
</evidence>
<organism evidence="2 3">
    <name type="scientific">Musa troglodytarum</name>
    <name type="common">fe'i banana</name>
    <dbReference type="NCBI Taxonomy" id="320322"/>
    <lineage>
        <taxon>Eukaryota</taxon>
        <taxon>Viridiplantae</taxon>
        <taxon>Streptophyta</taxon>
        <taxon>Embryophyta</taxon>
        <taxon>Tracheophyta</taxon>
        <taxon>Spermatophyta</taxon>
        <taxon>Magnoliopsida</taxon>
        <taxon>Liliopsida</taxon>
        <taxon>Zingiberales</taxon>
        <taxon>Musaceae</taxon>
        <taxon>Musa</taxon>
    </lineage>
</organism>
<name>A0A9E7J926_9LILI</name>
<feature type="region of interest" description="Disordered" evidence="1">
    <location>
        <begin position="259"/>
        <end position="305"/>
    </location>
</feature>
<sequence>MDPGEGRELPSAGELDEETIARKKSRRVSFADITAIHVFDRDEDYETPPDSRQVSADGGADVEAVGFHEGVPDSDGSKGSLRGREDGEDDENEEDDEDDGEQERFVRDMDSSSPGSAVGSVTSYDDDNFFGPVSTSFIGSGRLSEAGMSDDSNHDVTLDSTAFSLHFRNIALADDCTADSMRSMRTPTGDATTADAASIIVPTGSKNPFVGSKVFAGNLSGSVGGSSNMSLIEEKSSKYDYGKLSSTLVNLLDQVNRSIQTRSPKSPNKVIPSDSHLSEVSGVKETGENETPTHKAAGLNATGDCPLDSHLLEGSAKDTTTEQLVNSNAPEENIHLHHSISKTVEGRVTTFGKDSHKDANEVTQSGIDITARNINLLVSLHKGSRSNTTMQSGHVHQALHKNQQSGNNYPSTVSPQSTARIQTSAIASSREHSLEAEGGMCTPKSSLQPFQALLQGSVSSLRAKRQQLFLSPVKEQPPSSLESELTRHGERISAIKNHISKFRTLEAPDIDNFQLGMSQKGHVPLDLEGMLEKEADISVVKCSSDPVINMEDSLLNSVQQTRAKAHNVDAKHLGFAGLDDARESTPRKADKAAGDAVTLSDLSFHLSGSETNMLQSSLISNDLTKKASDPDAHDVSQREKIIKFQESCQPLNTSSEVDHLDHSFVQDSLPAEGDLVGKKRRIEQSLVMDESHISKISRTEKSPMIDLAHPSEIIDQSLEAGGQRTAVHWSDIFSKVSHAKKLVFSPTIHKLALQELDILEDMLGELQVSRKYLKISSSLRNNDHLDDLHRQRVTEAWFLQDKFLYEQAKMQIKRAKLDQLRGKAHSIQSGLKECNSLKSMFSQLCLQNTRGVQNKENQLHSVSSITSCRNKEADERMASMRRELKMLEQKEDYLLKSLGACCKIKGNMNIDGITKVANERLEMRNRISIIHQHSRLWELSNTVKRDNKHDIVLNYCNFLFQRFTIDSRQVSSILVNNSLHAENIGKTFHNMNAHVVFEFVFGDKGDSRVISSKCFQQKTLETSLLMGILLDVLEEVQVARMENLNLTFSTFRHTRSGQLELQLCFMNFRNGQKVTLSMDMSELKCATYPSEPSELKYKICEAQTTTLSPSLSARLMATLRSPQGKRLVILSLCRAISLLVVQDF</sequence>